<evidence type="ECO:0000313" key="1">
    <source>
        <dbReference type="EMBL" id="MBX54331.1"/>
    </source>
</evidence>
<organism evidence="1">
    <name type="scientific">Rhizophora mucronata</name>
    <name type="common">Asiatic mangrove</name>
    <dbReference type="NCBI Taxonomy" id="61149"/>
    <lineage>
        <taxon>Eukaryota</taxon>
        <taxon>Viridiplantae</taxon>
        <taxon>Streptophyta</taxon>
        <taxon>Embryophyta</taxon>
        <taxon>Tracheophyta</taxon>
        <taxon>Spermatophyta</taxon>
        <taxon>Magnoliopsida</taxon>
        <taxon>eudicotyledons</taxon>
        <taxon>Gunneridae</taxon>
        <taxon>Pentapetalae</taxon>
        <taxon>rosids</taxon>
        <taxon>fabids</taxon>
        <taxon>Malpighiales</taxon>
        <taxon>Rhizophoraceae</taxon>
        <taxon>Rhizophora</taxon>
    </lineage>
</organism>
<protein>
    <submittedName>
        <fullName evidence="1">Uncharacterized protein</fullName>
    </submittedName>
</protein>
<reference evidence="1" key="1">
    <citation type="submission" date="2018-02" db="EMBL/GenBank/DDBJ databases">
        <title>Rhizophora mucronata_Transcriptome.</title>
        <authorList>
            <person name="Meera S.P."/>
            <person name="Sreeshan A."/>
            <person name="Augustine A."/>
        </authorList>
    </citation>
    <scope>NUCLEOTIDE SEQUENCE</scope>
    <source>
        <tissue evidence="1">Leaf</tissue>
    </source>
</reference>
<proteinExistence type="predicted"/>
<dbReference type="AlphaFoldDB" id="A0A2P2PI66"/>
<sequence length="25" mass="2858">MLLYCLSVVLFLKISLYIGIKKAVE</sequence>
<accession>A0A2P2PI66</accession>
<dbReference type="EMBL" id="GGEC01073847">
    <property type="protein sequence ID" value="MBX54331.1"/>
    <property type="molecule type" value="Transcribed_RNA"/>
</dbReference>
<name>A0A2P2PI66_RHIMU</name>